<comment type="caution">
    <text evidence="2">The sequence shown here is derived from an EMBL/GenBank/DDBJ whole genome shotgun (WGS) entry which is preliminary data.</text>
</comment>
<dbReference type="EMBL" id="BMAT01000211">
    <property type="protein sequence ID" value="GFR61751.1"/>
    <property type="molecule type" value="Genomic_DNA"/>
</dbReference>
<evidence type="ECO:0000313" key="2">
    <source>
        <dbReference type="EMBL" id="GFR61751.1"/>
    </source>
</evidence>
<evidence type="ECO:0008006" key="4">
    <source>
        <dbReference type="Google" id="ProtNLM"/>
    </source>
</evidence>
<feature type="region of interest" description="Disordered" evidence="1">
    <location>
        <begin position="1"/>
        <end position="38"/>
    </location>
</feature>
<reference evidence="2 3" key="1">
    <citation type="journal article" date="2021" name="Elife">
        <title>Chloroplast acquisition without the gene transfer in kleptoplastic sea slugs, Plakobranchus ocellatus.</title>
        <authorList>
            <person name="Maeda T."/>
            <person name="Takahashi S."/>
            <person name="Yoshida T."/>
            <person name="Shimamura S."/>
            <person name="Takaki Y."/>
            <person name="Nagai Y."/>
            <person name="Toyoda A."/>
            <person name="Suzuki Y."/>
            <person name="Arimoto A."/>
            <person name="Ishii H."/>
            <person name="Satoh N."/>
            <person name="Nishiyama T."/>
            <person name="Hasebe M."/>
            <person name="Maruyama T."/>
            <person name="Minagawa J."/>
            <person name="Obokata J."/>
            <person name="Shigenobu S."/>
        </authorList>
    </citation>
    <scope>NUCLEOTIDE SEQUENCE [LARGE SCALE GENOMIC DNA]</scope>
</reference>
<feature type="region of interest" description="Disordered" evidence="1">
    <location>
        <begin position="93"/>
        <end position="112"/>
    </location>
</feature>
<feature type="compositionally biased region" description="Low complexity" evidence="1">
    <location>
        <begin position="9"/>
        <end position="32"/>
    </location>
</feature>
<sequence length="112" mass="12388">MATSNGNYINPSPTTSSSLSSSTSTSNILTNNETDSEAATMRMLMANLPSTAFNTSTPDPRLQKARLEMERTNQITPVLKEELRLRILHKRMEKGEPEIETGAASEPKKYEV</sequence>
<evidence type="ECO:0000256" key="1">
    <source>
        <dbReference type="SAM" id="MobiDB-lite"/>
    </source>
</evidence>
<evidence type="ECO:0000313" key="3">
    <source>
        <dbReference type="Proteomes" id="UP000762676"/>
    </source>
</evidence>
<organism evidence="2 3">
    <name type="scientific">Elysia marginata</name>
    <dbReference type="NCBI Taxonomy" id="1093978"/>
    <lineage>
        <taxon>Eukaryota</taxon>
        <taxon>Metazoa</taxon>
        <taxon>Spiralia</taxon>
        <taxon>Lophotrochozoa</taxon>
        <taxon>Mollusca</taxon>
        <taxon>Gastropoda</taxon>
        <taxon>Heterobranchia</taxon>
        <taxon>Euthyneura</taxon>
        <taxon>Panpulmonata</taxon>
        <taxon>Sacoglossa</taxon>
        <taxon>Placobranchoidea</taxon>
        <taxon>Plakobranchidae</taxon>
        <taxon>Elysia</taxon>
    </lineage>
</organism>
<accession>A0AAV4EMK5</accession>
<gene>
    <name evidence="2" type="ORF">ElyMa_000111300</name>
</gene>
<name>A0AAV4EMK5_9GAST</name>
<proteinExistence type="predicted"/>
<keyword evidence="3" id="KW-1185">Reference proteome</keyword>
<protein>
    <recommendedName>
        <fullName evidence="4">RPEL repeat protein</fullName>
    </recommendedName>
</protein>
<dbReference type="Proteomes" id="UP000762676">
    <property type="component" value="Unassembled WGS sequence"/>
</dbReference>
<dbReference type="AlphaFoldDB" id="A0AAV4EMK5"/>